<dbReference type="RefSeq" id="XP_040624087.1">
    <property type="nucleotide sequence ID" value="XM_040770837.1"/>
</dbReference>
<dbReference type="AlphaFoldDB" id="M5FQX6"/>
<gene>
    <name evidence="1" type="ORF">DACRYDRAFT_119653</name>
</gene>
<evidence type="ECO:0008006" key="3">
    <source>
        <dbReference type="Google" id="ProtNLM"/>
    </source>
</evidence>
<reference evidence="1 2" key="1">
    <citation type="journal article" date="2012" name="Science">
        <title>The Paleozoic origin of enzymatic lignin decomposition reconstructed from 31 fungal genomes.</title>
        <authorList>
            <person name="Floudas D."/>
            <person name="Binder M."/>
            <person name="Riley R."/>
            <person name="Barry K."/>
            <person name="Blanchette R.A."/>
            <person name="Henrissat B."/>
            <person name="Martinez A.T."/>
            <person name="Otillar R."/>
            <person name="Spatafora J.W."/>
            <person name="Yadav J.S."/>
            <person name="Aerts A."/>
            <person name="Benoit I."/>
            <person name="Boyd A."/>
            <person name="Carlson A."/>
            <person name="Copeland A."/>
            <person name="Coutinho P.M."/>
            <person name="de Vries R.P."/>
            <person name="Ferreira P."/>
            <person name="Findley K."/>
            <person name="Foster B."/>
            <person name="Gaskell J."/>
            <person name="Glotzer D."/>
            <person name="Gorecki P."/>
            <person name="Heitman J."/>
            <person name="Hesse C."/>
            <person name="Hori C."/>
            <person name="Igarashi K."/>
            <person name="Jurgens J.A."/>
            <person name="Kallen N."/>
            <person name="Kersten P."/>
            <person name="Kohler A."/>
            <person name="Kuees U."/>
            <person name="Kumar T.K.A."/>
            <person name="Kuo A."/>
            <person name="LaButti K."/>
            <person name="Larrondo L.F."/>
            <person name="Lindquist E."/>
            <person name="Ling A."/>
            <person name="Lombard V."/>
            <person name="Lucas S."/>
            <person name="Lundell T."/>
            <person name="Martin R."/>
            <person name="McLaughlin D.J."/>
            <person name="Morgenstern I."/>
            <person name="Morin E."/>
            <person name="Murat C."/>
            <person name="Nagy L.G."/>
            <person name="Nolan M."/>
            <person name="Ohm R.A."/>
            <person name="Patyshakuliyeva A."/>
            <person name="Rokas A."/>
            <person name="Ruiz-Duenas F.J."/>
            <person name="Sabat G."/>
            <person name="Salamov A."/>
            <person name="Samejima M."/>
            <person name="Schmutz J."/>
            <person name="Slot J.C."/>
            <person name="St John F."/>
            <person name="Stenlid J."/>
            <person name="Sun H."/>
            <person name="Sun S."/>
            <person name="Syed K."/>
            <person name="Tsang A."/>
            <person name="Wiebenga A."/>
            <person name="Young D."/>
            <person name="Pisabarro A."/>
            <person name="Eastwood D.C."/>
            <person name="Martin F."/>
            <person name="Cullen D."/>
            <person name="Grigoriev I.V."/>
            <person name="Hibbett D.S."/>
        </authorList>
    </citation>
    <scope>NUCLEOTIDE SEQUENCE [LARGE SCALE GENOMIC DNA]</scope>
    <source>
        <strain evidence="1 2">DJM-731 SS1</strain>
    </source>
</reference>
<dbReference type="HOGENOM" id="CLU_912228_0_0_1"/>
<dbReference type="OrthoDB" id="3341212at2759"/>
<dbReference type="GeneID" id="63685899"/>
<organism evidence="1 2">
    <name type="scientific">Dacryopinax primogenitus (strain DJM 731)</name>
    <name type="common">Brown rot fungus</name>
    <dbReference type="NCBI Taxonomy" id="1858805"/>
    <lineage>
        <taxon>Eukaryota</taxon>
        <taxon>Fungi</taxon>
        <taxon>Dikarya</taxon>
        <taxon>Basidiomycota</taxon>
        <taxon>Agaricomycotina</taxon>
        <taxon>Dacrymycetes</taxon>
        <taxon>Dacrymycetales</taxon>
        <taxon>Dacrymycetaceae</taxon>
        <taxon>Dacryopinax</taxon>
    </lineage>
</organism>
<proteinExistence type="predicted"/>
<evidence type="ECO:0000313" key="1">
    <source>
        <dbReference type="EMBL" id="EJT97189.1"/>
    </source>
</evidence>
<dbReference type="EMBL" id="JH795878">
    <property type="protein sequence ID" value="EJT97189.1"/>
    <property type="molecule type" value="Genomic_DNA"/>
</dbReference>
<accession>M5FQX6</accession>
<keyword evidence="2" id="KW-1185">Reference proteome</keyword>
<evidence type="ECO:0000313" key="2">
    <source>
        <dbReference type="Proteomes" id="UP000030653"/>
    </source>
</evidence>
<sequence>MLENLDVRYHPGDLRPTREEWESLLYGTPALRKLTVVNSGPQLESGFPYGKLEDVGERAVLLPALRMLRIGCVAPLSLLYLLSSIQAPRLAELCIHRLRGEGHEASFDLLNHDRYPELVSLRILDVLCDKQVVVDAFRRLHGISTLHLRSGDHYLEALTEHLSVYNLGDSSILPRLRTLRTHGYTCKELAHFCSERDRLGSLRHTFQIVSDHQKIAGDPACDMFHDNLGKIIRLQEKTSFESLDEIHDAGTGETCPCCGQLLCGATAKRFSRLSIVSPRLSLSIPSKRITPHAPHNGVDGRAALV</sequence>
<protein>
    <recommendedName>
        <fullName evidence="3">F-box domain-containing protein</fullName>
    </recommendedName>
</protein>
<name>M5FQX6_DACPD</name>
<dbReference type="Proteomes" id="UP000030653">
    <property type="component" value="Unassembled WGS sequence"/>
</dbReference>